<dbReference type="GO" id="GO:0009425">
    <property type="term" value="C:bacterial-type flagellum basal body"/>
    <property type="evidence" value="ECO:0007669"/>
    <property type="project" value="UniProtKB-SubCell"/>
</dbReference>
<dbReference type="InterPro" id="IPR032779">
    <property type="entry name" value="FliG_M"/>
</dbReference>
<evidence type="ECO:0000259" key="13">
    <source>
        <dbReference type="Pfam" id="PF14841"/>
    </source>
</evidence>
<evidence type="ECO:0000256" key="7">
    <source>
        <dbReference type="ARBA" id="ARBA00022779"/>
    </source>
</evidence>
<keyword evidence="5" id="KW-1003">Cell membrane</keyword>
<comment type="function">
    <text evidence="10">FliG is one of three proteins (FliG, FliN, FliM) that forms the rotor-mounted switch complex (C ring), located at the base of the basal body. This complex interacts with the CheY and CheZ chemotaxis proteins, in addition to contacting components of the motor that determine the direction of flagellar rotation.</text>
</comment>
<keyword evidence="15" id="KW-0969">Cilium</keyword>
<dbReference type="GO" id="GO:0006935">
    <property type="term" value="P:chemotaxis"/>
    <property type="evidence" value="ECO:0007669"/>
    <property type="project" value="UniProtKB-KW"/>
</dbReference>
<name>A0A1H5XXC6_9RHOB</name>
<evidence type="ECO:0000313" key="15">
    <source>
        <dbReference type="EMBL" id="SEG15936.1"/>
    </source>
</evidence>
<keyword evidence="7" id="KW-0283">Flagellar rotation</keyword>
<dbReference type="AlphaFoldDB" id="A0A1H5XXC6"/>
<evidence type="ECO:0000256" key="10">
    <source>
        <dbReference type="ARBA" id="ARBA00025598"/>
    </source>
</evidence>
<evidence type="ECO:0000256" key="3">
    <source>
        <dbReference type="ARBA" id="ARBA00010299"/>
    </source>
</evidence>
<evidence type="ECO:0000256" key="9">
    <source>
        <dbReference type="ARBA" id="ARBA00023143"/>
    </source>
</evidence>
<dbReference type="GO" id="GO:0005886">
    <property type="term" value="C:plasma membrane"/>
    <property type="evidence" value="ECO:0007669"/>
    <property type="project" value="UniProtKB-SubCell"/>
</dbReference>
<dbReference type="InterPro" id="IPR023087">
    <property type="entry name" value="Flg_Motor_Flig_C"/>
</dbReference>
<evidence type="ECO:0000259" key="12">
    <source>
        <dbReference type="Pfam" id="PF01706"/>
    </source>
</evidence>
<evidence type="ECO:0000256" key="2">
    <source>
        <dbReference type="ARBA" id="ARBA00004413"/>
    </source>
</evidence>
<evidence type="ECO:0000259" key="14">
    <source>
        <dbReference type="Pfam" id="PF14842"/>
    </source>
</evidence>
<accession>A0A1H5XXC6</accession>
<evidence type="ECO:0000256" key="1">
    <source>
        <dbReference type="ARBA" id="ARBA00004117"/>
    </source>
</evidence>
<dbReference type="PRINTS" id="PR00954">
    <property type="entry name" value="FLGMOTORFLIG"/>
</dbReference>
<evidence type="ECO:0000256" key="5">
    <source>
        <dbReference type="ARBA" id="ARBA00022475"/>
    </source>
</evidence>
<dbReference type="Pfam" id="PF14842">
    <property type="entry name" value="FliG_N"/>
    <property type="match status" value="1"/>
</dbReference>
<keyword evidence="16" id="KW-1185">Reference proteome</keyword>
<dbReference type="Pfam" id="PF01706">
    <property type="entry name" value="FliG_C"/>
    <property type="match status" value="1"/>
</dbReference>
<dbReference type="Proteomes" id="UP000236742">
    <property type="component" value="Unassembled WGS sequence"/>
</dbReference>
<evidence type="ECO:0000256" key="8">
    <source>
        <dbReference type="ARBA" id="ARBA00023136"/>
    </source>
</evidence>
<dbReference type="InterPro" id="IPR011002">
    <property type="entry name" value="FliG_a-hlx"/>
</dbReference>
<keyword evidence="6" id="KW-0145">Chemotaxis</keyword>
<dbReference type="Gene3D" id="1.10.220.30">
    <property type="match status" value="3"/>
</dbReference>
<keyword evidence="15" id="KW-0282">Flagellum</keyword>
<dbReference type="SUPFAM" id="SSF48029">
    <property type="entry name" value="FliG"/>
    <property type="match status" value="2"/>
</dbReference>
<keyword evidence="15" id="KW-0966">Cell projection</keyword>
<keyword evidence="8" id="KW-0472">Membrane</keyword>
<protein>
    <recommendedName>
        <fullName evidence="4">Flagellar motor switch protein FliG</fullName>
    </recommendedName>
</protein>
<feature type="region of interest" description="Disordered" evidence="11">
    <location>
        <begin position="1"/>
        <end position="41"/>
    </location>
</feature>
<dbReference type="PANTHER" id="PTHR30534:SF0">
    <property type="entry name" value="FLAGELLAR MOTOR SWITCH PROTEIN FLIG"/>
    <property type="match status" value="1"/>
</dbReference>
<dbReference type="EMBL" id="FNVD01000013">
    <property type="protein sequence ID" value="SEG15936.1"/>
    <property type="molecule type" value="Genomic_DNA"/>
</dbReference>
<keyword evidence="9" id="KW-0975">Bacterial flagellum</keyword>
<reference evidence="15 16" key="1">
    <citation type="submission" date="2016-10" db="EMBL/GenBank/DDBJ databases">
        <authorList>
            <person name="de Groot N.N."/>
        </authorList>
    </citation>
    <scope>NUCLEOTIDE SEQUENCE [LARGE SCALE GENOMIC DNA]</scope>
    <source>
        <strain evidence="15 16">DSM 23413</strain>
    </source>
</reference>
<comment type="subcellular location">
    <subcellularLocation>
        <location evidence="1">Bacterial flagellum basal body</location>
    </subcellularLocation>
    <subcellularLocation>
        <location evidence="2">Cell membrane</location>
        <topology evidence="2">Peripheral membrane protein</topology>
        <orientation evidence="2">Cytoplasmic side</orientation>
    </subcellularLocation>
</comment>
<evidence type="ECO:0000256" key="4">
    <source>
        <dbReference type="ARBA" id="ARBA00021870"/>
    </source>
</evidence>
<dbReference type="InterPro" id="IPR028263">
    <property type="entry name" value="FliG_N"/>
</dbReference>
<proteinExistence type="inferred from homology"/>
<dbReference type="RefSeq" id="WP_104008731.1">
    <property type="nucleotide sequence ID" value="NZ_FNVD01000013.1"/>
</dbReference>
<dbReference type="GO" id="GO:0003774">
    <property type="term" value="F:cytoskeletal motor activity"/>
    <property type="evidence" value="ECO:0007669"/>
    <property type="project" value="InterPro"/>
</dbReference>
<dbReference type="InterPro" id="IPR000090">
    <property type="entry name" value="Flg_Motor_Flig"/>
</dbReference>
<sequence>MPDDNMLTPLPGQGGPGGPVVPPPEDGTLPGAAAPRQRRSPLSGRAKAAIVVRLLLSEGADIPLEDLPEELQAVLTQTMGNMGLVDRDTLTEVVSEFAAALDGIGLSFPGGIEGALAMLDGRISPQTAARLRREVGKDAGDPWARLRALPAAELAEMAQAESTEVAAVLLSKLPTEKAAEMLGLLPGPDARRIAFAVSKTASITPQTVTQIGRALAAQLDSRPVPAFDDGPGERVGAILNLSPAATREDVLKALDEADAVFAGSVRKAIFTFAHIPRRISARDVPKLVRAVDQPTLVIALAGATGAEDAAAAEFLLSNIPGRMADALREEVTEKGSVKPQEAETAMNAVVAAIRQLEQDGEIELVPVDEED</sequence>
<evidence type="ECO:0000313" key="16">
    <source>
        <dbReference type="Proteomes" id="UP000236742"/>
    </source>
</evidence>
<feature type="domain" description="Flagellar motor switch protein FliG C-terminal" evidence="12">
    <location>
        <begin position="253"/>
        <end position="364"/>
    </location>
</feature>
<gene>
    <name evidence="15" type="ORF">SAMN05421751_11318</name>
</gene>
<evidence type="ECO:0000256" key="11">
    <source>
        <dbReference type="SAM" id="MobiDB-lite"/>
    </source>
</evidence>
<dbReference type="GO" id="GO:0071973">
    <property type="term" value="P:bacterial-type flagellum-dependent cell motility"/>
    <property type="evidence" value="ECO:0007669"/>
    <property type="project" value="InterPro"/>
</dbReference>
<feature type="domain" description="Flagellar motor switch protein FliG N-terminal" evidence="14">
    <location>
        <begin position="42"/>
        <end position="140"/>
    </location>
</feature>
<dbReference type="Pfam" id="PF14841">
    <property type="entry name" value="FliG_M"/>
    <property type="match status" value="1"/>
</dbReference>
<comment type="similarity">
    <text evidence="3">Belongs to the FliG family.</text>
</comment>
<organism evidence="15 16">
    <name type="scientific">Jhaorihella thermophila</name>
    <dbReference type="NCBI Taxonomy" id="488547"/>
    <lineage>
        <taxon>Bacteria</taxon>
        <taxon>Pseudomonadati</taxon>
        <taxon>Pseudomonadota</taxon>
        <taxon>Alphaproteobacteria</taxon>
        <taxon>Rhodobacterales</taxon>
        <taxon>Paracoccaceae</taxon>
        <taxon>Jhaorihella</taxon>
    </lineage>
</organism>
<evidence type="ECO:0000256" key="6">
    <source>
        <dbReference type="ARBA" id="ARBA00022500"/>
    </source>
</evidence>
<feature type="domain" description="Flagellar motor switch protein FliG middle" evidence="13">
    <location>
        <begin position="152"/>
        <end position="221"/>
    </location>
</feature>
<dbReference type="OrthoDB" id="7616820at2"/>
<dbReference type="PANTHER" id="PTHR30534">
    <property type="entry name" value="FLAGELLAR MOTOR SWITCH PROTEIN FLIG"/>
    <property type="match status" value="1"/>
</dbReference>